<gene>
    <name evidence="1" type="ORF">EYF80_035043</name>
</gene>
<reference evidence="1 2" key="1">
    <citation type="submission" date="2019-03" db="EMBL/GenBank/DDBJ databases">
        <title>First draft genome of Liparis tanakae, snailfish: a comprehensive survey of snailfish specific genes.</title>
        <authorList>
            <person name="Kim W."/>
            <person name="Song I."/>
            <person name="Jeong J.-H."/>
            <person name="Kim D."/>
            <person name="Kim S."/>
            <person name="Ryu S."/>
            <person name="Song J.Y."/>
            <person name="Lee S.K."/>
        </authorList>
    </citation>
    <scope>NUCLEOTIDE SEQUENCE [LARGE SCALE GENOMIC DNA]</scope>
    <source>
        <tissue evidence="1">Muscle</tissue>
    </source>
</reference>
<organism evidence="1 2">
    <name type="scientific">Liparis tanakae</name>
    <name type="common">Tanaka's snailfish</name>
    <dbReference type="NCBI Taxonomy" id="230148"/>
    <lineage>
        <taxon>Eukaryota</taxon>
        <taxon>Metazoa</taxon>
        <taxon>Chordata</taxon>
        <taxon>Craniata</taxon>
        <taxon>Vertebrata</taxon>
        <taxon>Euteleostomi</taxon>
        <taxon>Actinopterygii</taxon>
        <taxon>Neopterygii</taxon>
        <taxon>Teleostei</taxon>
        <taxon>Neoteleostei</taxon>
        <taxon>Acanthomorphata</taxon>
        <taxon>Eupercaria</taxon>
        <taxon>Perciformes</taxon>
        <taxon>Cottioidei</taxon>
        <taxon>Cottales</taxon>
        <taxon>Liparidae</taxon>
        <taxon>Liparis</taxon>
    </lineage>
</organism>
<evidence type="ECO:0000313" key="2">
    <source>
        <dbReference type="Proteomes" id="UP000314294"/>
    </source>
</evidence>
<dbReference type="AlphaFoldDB" id="A0A4Z2GNH4"/>
<sequence length="97" mass="10863">MSELASPCHLSVLLSTFLRWSKRKSLIGGNPRVPRDDDGSLRNLRGNDPTLWQRHTASISEGQVKWQQASTCQSDKVAVEGKARTTLTQRLAVELEF</sequence>
<accession>A0A4Z2GNH4</accession>
<name>A0A4Z2GNH4_9TELE</name>
<dbReference type="Proteomes" id="UP000314294">
    <property type="component" value="Unassembled WGS sequence"/>
</dbReference>
<comment type="caution">
    <text evidence="1">The sequence shown here is derived from an EMBL/GenBank/DDBJ whole genome shotgun (WGS) entry which is preliminary data.</text>
</comment>
<evidence type="ECO:0000313" key="1">
    <source>
        <dbReference type="EMBL" id="TNN54760.1"/>
    </source>
</evidence>
<protein>
    <submittedName>
        <fullName evidence="1">Uncharacterized protein</fullName>
    </submittedName>
</protein>
<dbReference type="EMBL" id="SRLO01000475">
    <property type="protein sequence ID" value="TNN54760.1"/>
    <property type="molecule type" value="Genomic_DNA"/>
</dbReference>
<proteinExistence type="predicted"/>
<keyword evidence="2" id="KW-1185">Reference proteome</keyword>